<sequence length="126" mass="12418">MQFTTSILAVLAALPLMATASAQPNLSTTTMTSYATLTKTVTLTKPQVSTVTSFNGNSTVVFTTTNTHFSVPTLSPVVAITTGADAPTATVSAAPTESANAAVGGMGGLSHAAVAMVAGAVAAVML</sequence>
<evidence type="ECO:0000313" key="3">
    <source>
        <dbReference type="Proteomes" id="UP001278500"/>
    </source>
</evidence>
<dbReference type="RefSeq" id="XP_062677196.1">
    <property type="nucleotide sequence ID" value="XM_062825213.1"/>
</dbReference>
<dbReference type="AlphaFoldDB" id="A0AAE0MK18"/>
<proteinExistence type="predicted"/>
<dbReference type="Proteomes" id="UP001278500">
    <property type="component" value="Unassembled WGS sequence"/>
</dbReference>
<evidence type="ECO:0000256" key="1">
    <source>
        <dbReference type="SAM" id="SignalP"/>
    </source>
</evidence>
<organism evidence="2 3">
    <name type="scientific">Neurospora tetraspora</name>
    <dbReference type="NCBI Taxonomy" id="94610"/>
    <lineage>
        <taxon>Eukaryota</taxon>
        <taxon>Fungi</taxon>
        <taxon>Dikarya</taxon>
        <taxon>Ascomycota</taxon>
        <taxon>Pezizomycotina</taxon>
        <taxon>Sordariomycetes</taxon>
        <taxon>Sordariomycetidae</taxon>
        <taxon>Sordariales</taxon>
        <taxon>Sordariaceae</taxon>
        <taxon>Neurospora</taxon>
    </lineage>
</organism>
<comment type="caution">
    <text evidence="2">The sequence shown here is derived from an EMBL/GenBank/DDBJ whole genome shotgun (WGS) entry which is preliminary data.</text>
</comment>
<evidence type="ECO:0000313" key="2">
    <source>
        <dbReference type="EMBL" id="KAK3335030.1"/>
    </source>
</evidence>
<gene>
    <name evidence="2" type="ORF">B0H65DRAFT_435870</name>
</gene>
<protein>
    <submittedName>
        <fullName evidence="2">Uncharacterized protein</fullName>
    </submittedName>
</protein>
<name>A0AAE0MK18_9PEZI</name>
<keyword evidence="1" id="KW-0732">Signal</keyword>
<dbReference type="GeneID" id="87862367"/>
<reference evidence="2" key="1">
    <citation type="journal article" date="2023" name="Mol. Phylogenet. Evol.">
        <title>Genome-scale phylogeny and comparative genomics of the fungal order Sordariales.</title>
        <authorList>
            <person name="Hensen N."/>
            <person name="Bonometti L."/>
            <person name="Westerberg I."/>
            <person name="Brannstrom I.O."/>
            <person name="Guillou S."/>
            <person name="Cros-Aarteil S."/>
            <person name="Calhoun S."/>
            <person name="Haridas S."/>
            <person name="Kuo A."/>
            <person name="Mondo S."/>
            <person name="Pangilinan J."/>
            <person name="Riley R."/>
            <person name="LaButti K."/>
            <person name="Andreopoulos B."/>
            <person name="Lipzen A."/>
            <person name="Chen C."/>
            <person name="Yan M."/>
            <person name="Daum C."/>
            <person name="Ng V."/>
            <person name="Clum A."/>
            <person name="Steindorff A."/>
            <person name="Ohm R.A."/>
            <person name="Martin F."/>
            <person name="Silar P."/>
            <person name="Natvig D.O."/>
            <person name="Lalanne C."/>
            <person name="Gautier V."/>
            <person name="Ament-Velasquez S.L."/>
            <person name="Kruys A."/>
            <person name="Hutchinson M.I."/>
            <person name="Powell A.J."/>
            <person name="Barry K."/>
            <person name="Miller A.N."/>
            <person name="Grigoriev I.V."/>
            <person name="Debuchy R."/>
            <person name="Gladieux P."/>
            <person name="Hiltunen Thoren M."/>
            <person name="Johannesson H."/>
        </authorList>
    </citation>
    <scope>NUCLEOTIDE SEQUENCE</scope>
    <source>
        <strain evidence="2">CBS 560.94</strain>
    </source>
</reference>
<feature type="chain" id="PRO_5042049186" evidence="1">
    <location>
        <begin position="23"/>
        <end position="126"/>
    </location>
</feature>
<accession>A0AAE0MK18</accession>
<dbReference type="EMBL" id="JAUEPP010000009">
    <property type="protein sequence ID" value="KAK3335030.1"/>
    <property type="molecule type" value="Genomic_DNA"/>
</dbReference>
<reference evidence="2" key="2">
    <citation type="submission" date="2023-06" db="EMBL/GenBank/DDBJ databases">
        <authorList>
            <consortium name="Lawrence Berkeley National Laboratory"/>
            <person name="Haridas S."/>
            <person name="Hensen N."/>
            <person name="Bonometti L."/>
            <person name="Westerberg I."/>
            <person name="Brannstrom I.O."/>
            <person name="Guillou S."/>
            <person name="Cros-Aarteil S."/>
            <person name="Calhoun S."/>
            <person name="Kuo A."/>
            <person name="Mondo S."/>
            <person name="Pangilinan J."/>
            <person name="Riley R."/>
            <person name="Labutti K."/>
            <person name="Andreopoulos B."/>
            <person name="Lipzen A."/>
            <person name="Chen C."/>
            <person name="Yanf M."/>
            <person name="Daum C."/>
            <person name="Ng V."/>
            <person name="Clum A."/>
            <person name="Steindorff A."/>
            <person name="Ohm R."/>
            <person name="Martin F."/>
            <person name="Silar P."/>
            <person name="Natvig D."/>
            <person name="Lalanne C."/>
            <person name="Gautier V."/>
            <person name="Ament-Velasquez S.L."/>
            <person name="Kruys A."/>
            <person name="Hutchinson M.I."/>
            <person name="Powell A.J."/>
            <person name="Barry K."/>
            <person name="Miller A.N."/>
            <person name="Grigoriev I.V."/>
            <person name="Debuchy R."/>
            <person name="Gladieux P."/>
            <person name="Thoren M.H."/>
            <person name="Johannesson H."/>
        </authorList>
    </citation>
    <scope>NUCLEOTIDE SEQUENCE</scope>
    <source>
        <strain evidence="2">CBS 560.94</strain>
    </source>
</reference>
<keyword evidence="3" id="KW-1185">Reference proteome</keyword>
<feature type="signal peptide" evidence="1">
    <location>
        <begin position="1"/>
        <end position="22"/>
    </location>
</feature>